<dbReference type="InterPro" id="IPR000210">
    <property type="entry name" value="BTB/POZ_dom"/>
</dbReference>
<evidence type="ECO:0000259" key="1">
    <source>
        <dbReference type="PROSITE" id="PS50097"/>
    </source>
</evidence>
<dbReference type="Proteomes" id="UP000030752">
    <property type="component" value="Unassembled WGS sequence"/>
</dbReference>
<keyword evidence="3" id="KW-1185">Reference proteome</keyword>
<dbReference type="PANTHER" id="PTHR47843:SF2">
    <property type="entry name" value="BTB DOMAIN-CONTAINING PROTEIN"/>
    <property type="match status" value="1"/>
</dbReference>
<dbReference type="PROSITE" id="PS50097">
    <property type="entry name" value="BTB"/>
    <property type="match status" value="1"/>
</dbReference>
<name>W2S3P6_CYPE1</name>
<dbReference type="OrthoDB" id="1022638at2759"/>
<dbReference type="AlphaFoldDB" id="W2S3P6"/>
<dbReference type="CDD" id="cd18186">
    <property type="entry name" value="BTB_POZ_ZBTB_KLHL-like"/>
    <property type="match status" value="1"/>
</dbReference>
<dbReference type="InterPro" id="IPR011333">
    <property type="entry name" value="SKP1/BTB/POZ_sf"/>
</dbReference>
<sequence length="227" mass="25846">MLIDRAFTEVLVKLVVGADDHQTSFYVHPSLLKAKSCYFQACLSGNFSEQKKGEVKLDDLDPRIFRLFVDWLYAGAAGEQAAVQGMFNGITEARDLVLLWYLGDRLLCENLQNNSIDALRILHETQTANLELLLFIYETSAASQVLLEYYIRQVVADLYEDVLPGLFSITQDKNWSNLPGDLMRMLLVDYHTLVTLVDEDDQLPQHLMGCNWHIHSDPPDQACDSQF</sequence>
<evidence type="ECO:0000313" key="3">
    <source>
        <dbReference type="Proteomes" id="UP000030752"/>
    </source>
</evidence>
<protein>
    <recommendedName>
        <fullName evidence="1">BTB domain-containing protein</fullName>
    </recommendedName>
</protein>
<dbReference type="HOGENOM" id="CLU_068279_3_0_1"/>
<dbReference type="GeneID" id="19969065"/>
<dbReference type="Pfam" id="PF00651">
    <property type="entry name" value="BTB"/>
    <property type="match status" value="1"/>
</dbReference>
<evidence type="ECO:0000313" key="2">
    <source>
        <dbReference type="EMBL" id="ETN42569.1"/>
    </source>
</evidence>
<gene>
    <name evidence="2" type="ORF">HMPREF1541_01726</name>
</gene>
<accession>W2S3P6</accession>
<dbReference type="PANTHER" id="PTHR47843">
    <property type="entry name" value="BTB DOMAIN-CONTAINING PROTEIN-RELATED"/>
    <property type="match status" value="1"/>
</dbReference>
<reference evidence="2 3" key="1">
    <citation type="submission" date="2013-03" db="EMBL/GenBank/DDBJ databases">
        <title>The Genome Sequence of Phialophora europaea CBS 101466.</title>
        <authorList>
            <consortium name="The Broad Institute Genomics Platform"/>
            <person name="Cuomo C."/>
            <person name="de Hoog S."/>
            <person name="Gorbushina A."/>
            <person name="Walker B."/>
            <person name="Young S.K."/>
            <person name="Zeng Q."/>
            <person name="Gargeya S."/>
            <person name="Fitzgerald M."/>
            <person name="Haas B."/>
            <person name="Abouelleil A."/>
            <person name="Allen A.W."/>
            <person name="Alvarado L."/>
            <person name="Arachchi H.M."/>
            <person name="Berlin A.M."/>
            <person name="Chapman S.B."/>
            <person name="Gainer-Dewar J."/>
            <person name="Goldberg J."/>
            <person name="Griggs A."/>
            <person name="Gujja S."/>
            <person name="Hansen M."/>
            <person name="Howarth C."/>
            <person name="Imamovic A."/>
            <person name="Ireland A."/>
            <person name="Larimer J."/>
            <person name="McCowan C."/>
            <person name="Murphy C."/>
            <person name="Pearson M."/>
            <person name="Poon T.W."/>
            <person name="Priest M."/>
            <person name="Roberts A."/>
            <person name="Saif S."/>
            <person name="Shea T."/>
            <person name="Sisk P."/>
            <person name="Sykes S."/>
            <person name="Wortman J."/>
            <person name="Nusbaum C."/>
            <person name="Birren B."/>
        </authorList>
    </citation>
    <scope>NUCLEOTIDE SEQUENCE [LARGE SCALE GENOMIC DNA]</scope>
    <source>
        <strain evidence="2 3">CBS 101466</strain>
    </source>
</reference>
<dbReference type="EMBL" id="KB822718">
    <property type="protein sequence ID" value="ETN42569.1"/>
    <property type="molecule type" value="Genomic_DNA"/>
</dbReference>
<proteinExistence type="predicted"/>
<dbReference type="Gene3D" id="3.30.710.10">
    <property type="entry name" value="Potassium Channel Kv1.1, Chain A"/>
    <property type="match status" value="1"/>
</dbReference>
<dbReference type="RefSeq" id="XP_008714305.1">
    <property type="nucleotide sequence ID" value="XM_008716083.1"/>
</dbReference>
<dbReference type="InParanoid" id="W2S3P6"/>
<organism evidence="2 3">
    <name type="scientific">Cyphellophora europaea (strain CBS 101466)</name>
    <name type="common">Phialophora europaea</name>
    <dbReference type="NCBI Taxonomy" id="1220924"/>
    <lineage>
        <taxon>Eukaryota</taxon>
        <taxon>Fungi</taxon>
        <taxon>Dikarya</taxon>
        <taxon>Ascomycota</taxon>
        <taxon>Pezizomycotina</taxon>
        <taxon>Eurotiomycetes</taxon>
        <taxon>Chaetothyriomycetidae</taxon>
        <taxon>Chaetothyriales</taxon>
        <taxon>Cyphellophoraceae</taxon>
        <taxon>Cyphellophora</taxon>
    </lineage>
</organism>
<dbReference type="SUPFAM" id="SSF54695">
    <property type="entry name" value="POZ domain"/>
    <property type="match status" value="1"/>
</dbReference>
<dbReference type="VEuPathDB" id="FungiDB:HMPREF1541_01726"/>
<feature type="domain" description="BTB" evidence="1">
    <location>
        <begin position="10"/>
        <end position="75"/>
    </location>
</feature>